<evidence type="ECO:0000256" key="3">
    <source>
        <dbReference type="ARBA" id="ARBA00022578"/>
    </source>
</evidence>
<dbReference type="Pfam" id="PF00872">
    <property type="entry name" value="Transposase_mut"/>
    <property type="match status" value="1"/>
</dbReference>
<comment type="function">
    <text evidence="1 6">Required for the transposition of the insertion element.</text>
</comment>
<sequence length="425" mass="47456">MRTRGLLAQKTDSSGSKEANLFQSRAASRRALFTRSARRTKEGILSELTKALAERALTTEMEEHLGEERAAEAPEGQNQGPNRRNGSSRKTVTTDSGKVVLDIPRDRNGTFDPLLIAKYQRRFPEFDRKIVSMYARGMTTREIQGHIEEIYGFEASPSLVSAITEAVMEEVTAWQNRPLEPCYPVVFMDAIRVNIRSDGTVSNKAVFVALAILPDGTRDVLGLWFQANEGAKFWAKVLNDLRNRGVQDILIAVVDGLKGFPQAIEAAFPQAQVQTCIVHLLRHSMSFASYKDRKAVATALKAVYTAVDAEAAEAALAEFEDSDLAAQYPAIAPSWRRAWNEVVPFLDYPPAVRRLIYTTNAIEALNSKIRRAVRTRGHFPSDEAAAKLIYLALNATSVEWKRSVREWHAVKSQLAIMFEDRFPLA</sequence>
<evidence type="ECO:0000256" key="2">
    <source>
        <dbReference type="ARBA" id="ARBA00010961"/>
    </source>
</evidence>
<keyword evidence="4 6" id="KW-0238">DNA-binding</keyword>
<dbReference type="PROSITE" id="PS01007">
    <property type="entry name" value="TRANSPOSASE_MUTATOR"/>
    <property type="match status" value="1"/>
</dbReference>
<comment type="caution">
    <text evidence="8">The sequence shown here is derived from an EMBL/GenBank/DDBJ whole genome shotgun (WGS) entry which is preliminary data.</text>
</comment>
<reference evidence="9" key="1">
    <citation type="submission" date="2023-05" db="EMBL/GenBank/DDBJ databases">
        <title>Sedimentitalea sp. nov. JM2-8.</title>
        <authorList>
            <person name="Huang J."/>
        </authorList>
    </citation>
    <scope>NUCLEOTIDE SEQUENCE [LARGE SCALE GENOMIC DNA]</scope>
    <source>
        <strain evidence="9">KHS03</strain>
    </source>
</reference>
<keyword evidence="6" id="KW-0814">Transposable element</keyword>
<feature type="region of interest" description="Disordered" evidence="7">
    <location>
        <begin position="64"/>
        <end position="97"/>
    </location>
</feature>
<dbReference type="PANTHER" id="PTHR33217:SF5">
    <property type="entry name" value="MUTATOR FAMILY TRANSPOSASE"/>
    <property type="match status" value="1"/>
</dbReference>
<dbReference type="Proteomes" id="UP001255416">
    <property type="component" value="Unassembled WGS sequence"/>
</dbReference>
<name>A0ABU3VLU2_9RHOB</name>
<proteinExistence type="inferred from homology"/>
<comment type="similarity">
    <text evidence="2 6">Belongs to the transposase mutator family.</text>
</comment>
<feature type="region of interest" description="Disordered" evidence="7">
    <location>
        <begin position="1"/>
        <end position="22"/>
    </location>
</feature>
<evidence type="ECO:0000256" key="6">
    <source>
        <dbReference type="RuleBase" id="RU365089"/>
    </source>
</evidence>
<keyword evidence="9" id="KW-1185">Reference proteome</keyword>
<organism evidence="8 9">
    <name type="scientific">Sedimentitalea todarodis</name>
    <dbReference type="NCBI Taxonomy" id="1631240"/>
    <lineage>
        <taxon>Bacteria</taxon>
        <taxon>Pseudomonadati</taxon>
        <taxon>Pseudomonadota</taxon>
        <taxon>Alphaproteobacteria</taxon>
        <taxon>Rhodobacterales</taxon>
        <taxon>Paracoccaceae</taxon>
        <taxon>Sedimentitalea</taxon>
    </lineage>
</organism>
<evidence type="ECO:0000256" key="1">
    <source>
        <dbReference type="ARBA" id="ARBA00002190"/>
    </source>
</evidence>
<gene>
    <name evidence="8" type="ORF">QO231_25435</name>
</gene>
<evidence type="ECO:0000256" key="4">
    <source>
        <dbReference type="ARBA" id="ARBA00023125"/>
    </source>
</evidence>
<keyword evidence="3 6" id="KW-0815">Transposition</keyword>
<dbReference type="PANTHER" id="PTHR33217">
    <property type="entry name" value="TRANSPOSASE FOR INSERTION SEQUENCE ELEMENT IS1081"/>
    <property type="match status" value="1"/>
</dbReference>
<evidence type="ECO:0000313" key="9">
    <source>
        <dbReference type="Proteomes" id="UP001255416"/>
    </source>
</evidence>
<evidence type="ECO:0000313" key="8">
    <source>
        <dbReference type="EMBL" id="MDU9007159.1"/>
    </source>
</evidence>
<dbReference type="EMBL" id="JASMWN010000052">
    <property type="protein sequence ID" value="MDU9007159.1"/>
    <property type="molecule type" value="Genomic_DNA"/>
</dbReference>
<evidence type="ECO:0000256" key="7">
    <source>
        <dbReference type="SAM" id="MobiDB-lite"/>
    </source>
</evidence>
<feature type="compositionally biased region" description="Polar residues" evidence="7">
    <location>
        <begin position="10"/>
        <end position="22"/>
    </location>
</feature>
<keyword evidence="5 6" id="KW-0233">DNA recombination</keyword>
<accession>A0ABU3VLU2</accession>
<dbReference type="InterPro" id="IPR001207">
    <property type="entry name" value="Transposase_mutator"/>
</dbReference>
<dbReference type="NCBIfam" id="NF033543">
    <property type="entry name" value="transpos_IS256"/>
    <property type="match status" value="1"/>
</dbReference>
<feature type="compositionally biased region" description="Polar residues" evidence="7">
    <location>
        <begin position="76"/>
        <end position="96"/>
    </location>
</feature>
<protein>
    <recommendedName>
        <fullName evidence="6">Mutator family transposase</fullName>
    </recommendedName>
</protein>
<evidence type="ECO:0000256" key="5">
    <source>
        <dbReference type="ARBA" id="ARBA00023172"/>
    </source>
</evidence>